<dbReference type="RefSeq" id="WP_100712497.1">
    <property type="nucleotide sequence ID" value="NZ_NPDY01000001.1"/>
</dbReference>
<keyword evidence="11" id="KW-1185">Reference proteome</keyword>
<keyword evidence="4 7" id="KW-0812">Transmembrane</keyword>
<evidence type="ECO:0000256" key="5">
    <source>
        <dbReference type="ARBA" id="ARBA00022989"/>
    </source>
</evidence>
<feature type="domain" description="NADH:quinone oxidoreductase/Mrp antiporter transmembrane" evidence="9">
    <location>
        <begin position="131"/>
        <end position="345"/>
    </location>
</feature>
<name>A0ABX4PEE1_9LEPT</name>
<feature type="transmembrane region" description="Helical" evidence="8">
    <location>
        <begin position="139"/>
        <end position="159"/>
    </location>
</feature>
<organism evidence="10 11">
    <name type="scientific">Leptospira perolatii</name>
    <dbReference type="NCBI Taxonomy" id="2023191"/>
    <lineage>
        <taxon>Bacteria</taxon>
        <taxon>Pseudomonadati</taxon>
        <taxon>Spirochaetota</taxon>
        <taxon>Spirochaetia</taxon>
        <taxon>Leptospirales</taxon>
        <taxon>Leptospiraceae</taxon>
        <taxon>Leptospira</taxon>
    </lineage>
</organism>
<evidence type="ECO:0000313" key="10">
    <source>
        <dbReference type="EMBL" id="PJZ71512.1"/>
    </source>
</evidence>
<feature type="transmembrane region" description="Helical" evidence="8">
    <location>
        <begin position="114"/>
        <end position="133"/>
    </location>
</feature>
<evidence type="ECO:0000256" key="7">
    <source>
        <dbReference type="RuleBase" id="RU000320"/>
    </source>
</evidence>
<keyword evidence="3" id="KW-1003">Cell membrane</keyword>
<evidence type="ECO:0000256" key="2">
    <source>
        <dbReference type="ARBA" id="ARBA00005346"/>
    </source>
</evidence>
<comment type="caution">
    <text evidence="10">The sequence shown here is derived from an EMBL/GenBank/DDBJ whole genome shotgun (WGS) entry which is preliminary data.</text>
</comment>
<gene>
    <name evidence="10" type="ORF">CH360_03210</name>
</gene>
<dbReference type="PANTHER" id="PTHR42703">
    <property type="entry name" value="NADH DEHYDROGENASE"/>
    <property type="match status" value="1"/>
</dbReference>
<dbReference type="Proteomes" id="UP000231962">
    <property type="component" value="Unassembled WGS sequence"/>
</dbReference>
<evidence type="ECO:0000256" key="1">
    <source>
        <dbReference type="ARBA" id="ARBA00004651"/>
    </source>
</evidence>
<feature type="transmembrane region" description="Helical" evidence="8">
    <location>
        <begin position="311"/>
        <end position="333"/>
    </location>
</feature>
<feature type="transmembrane region" description="Helical" evidence="8">
    <location>
        <begin position="537"/>
        <end position="557"/>
    </location>
</feature>
<feature type="transmembrane region" description="Helical" evidence="8">
    <location>
        <begin position="438"/>
        <end position="459"/>
    </location>
</feature>
<reference evidence="10 11" key="1">
    <citation type="submission" date="2017-07" db="EMBL/GenBank/DDBJ databases">
        <title>Leptospira spp. isolated from tropical soils.</title>
        <authorList>
            <person name="Thibeaux R."/>
            <person name="Iraola G."/>
            <person name="Ferres I."/>
            <person name="Bierque E."/>
            <person name="Girault D."/>
            <person name="Soupe-Gilbert M.-E."/>
            <person name="Picardeau M."/>
            <person name="Goarant C."/>
        </authorList>
    </citation>
    <scope>NUCLEOTIDE SEQUENCE [LARGE SCALE GENOMIC DNA]</scope>
    <source>
        <strain evidence="10 11">FH1-B-C1</strain>
    </source>
</reference>
<feature type="transmembrane region" description="Helical" evidence="8">
    <location>
        <begin position="353"/>
        <end position="375"/>
    </location>
</feature>
<evidence type="ECO:0000256" key="8">
    <source>
        <dbReference type="SAM" id="Phobius"/>
    </source>
</evidence>
<protein>
    <recommendedName>
        <fullName evidence="9">NADH:quinone oxidoreductase/Mrp antiporter transmembrane domain-containing protein</fullName>
    </recommendedName>
</protein>
<evidence type="ECO:0000259" key="9">
    <source>
        <dbReference type="Pfam" id="PF00361"/>
    </source>
</evidence>
<dbReference type="Pfam" id="PF00361">
    <property type="entry name" value="Proton_antipo_M"/>
    <property type="match status" value="1"/>
</dbReference>
<keyword evidence="6 8" id="KW-0472">Membrane</keyword>
<keyword evidence="5 8" id="KW-1133">Transmembrane helix</keyword>
<feature type="transmembrane region" description="Helical" evidence="8">
    <location>
        <begin position="409"/>
        <end position="432"/>
    </location>
</feature>
<comment type="subcellular location">
    <subcellularLocation>
        <location evidence="1">Cell membrane</location>
        <topology evidence="1">Multi-pass membrane protein</topology>
    </subcellularLocation>
    <subcellularLocation>
        <location evidence="7">Membrane</location>
        <topology evidence="7">Multi-pass membrane protein</topology>
    </subcellularLocation>
</comment>
<feature type="transmembrane region" description="Helical" evidence="8">
    <location>
        <begin position="60"/>
        <end position="78"/>
    </location>
</feature>
<evidence type="ECO:0000256" key="6">
    <source>
        <dbReference type="ARBA" id="ARBA00023136"/>
    </source>
</evidence>
<dbReference type="InterPro" id="IPR001750">
    <property type="entry name" value="ND/Mrp_TM"/>
</dbReference>
<feature type="transmembrane region" description="Helical" evidence="8">
    <location>
        <begin position="203"/>
        <end position="221"/>
    </location>
</feature>
<evidence type="ECO:0000256" key="4">
    <source>
        <dbReference type="ARBA" id="ARBA00022692"/>
    </source>
</evidence>
<dbReference type="PANTHER" id="PTHR42703:SF1">
    <property type="entry name" value="NA(+)_H(+) ANTIPORTER SUBUNIT D1"/>
    <property type="match status" value="1"/>
</dbReference>
<proteinExistence type="inferred from homology"/>
<evidence type="ECO:0000256" key="3">
    <source>
        <dbReference type="ARBA" id="ARBA00022475"/>
    </source>
</evidence>
<comment type="similarity">
    <text evidence="2">Belongs to the CPA3 antiporters (TC 2.A.63) subunit D family.</text>
</comment>
<accession>A0ABX4PEE1</accession>
<dbReference type="InterPro" id="IPR050586">
    <property type="entry name" value="CPA3_Na-H_Antiporter_D"/>
</dbReference>
<feature type="transmembrane region" description="Helical" evidence="8">
    <location>
        <begin position="29"/>
        <end position="48"/>
    </location>
</feature>
<dbReference type="EMBL" id="NPDY01000001">
    <property type="protein sequence ID" value="PJZ71512.1"/>
    <property type="molecule type" value="Genomic_DNA"/>
</dbReference>
<evidence type="ECO:0000313" key="11">
    <source>
        <dbReference type="Proteomes" id="UP000231962"/>
    </source>
</evidence>
<sequence>MILFQTIASLFLAIPLLFLDPGKLMPGQSQFPLLVGLGLQFVCGSILIHYVYGYEYRNRGWILFGYLIFFGGLAGSYLSGKSHWLWIFWETATYGTLGIHSGHNLGHKSVKSTVALFIASGLSMLCLAVWVYLPTGTTGTLFLIVGLLVKAAFFGFHFWLPEANGGAPAHLAAAFSGLMDNLPLLLFATNVTPVWADLGQGKFLIPLAGIGVFFSGIVSFFHRDAKKALAYSTVENLNFLWLCLFLASEWTTSSDPTLASIGNGFKILFYIGMVHHSVSKLYQFLAFGYLCRLGGSTRLDKLRGVGRLSGLPSLLLGMGTFSFALVPGSLGFLTEVTFFYLLAQVTDLGGAQAAAYLPGFVVLLIGMVVGGLAHVRIYLPTVLSMPSPALRAWVEKHGSHTVPTTVKTALLSLLILLLILPVLLTAYLTWGVQTTHTGWFKILFVMSLLFQSLFLYIFLKRSHRIQKRSTWDCGSEHKGEEVSIPSHIFSEPLYSSLGRFFVNREGLARVDSLFHKYSDKVMDVGKYWRSWTSSGEVSNYLAFSSIILLLSIVLMAMQKFWR</sequence>
<feature type="transmembrane region" description="Helical" evidence="8">
    <location>
        <begin position="228"/>
        <end position="247"/>
    </location>
</feature>
<feature type="transmembrane region" description="Helical" evidence="8">
    <location>
        <begin position="267"/>
        <end position="290"/>
    </location>
</feature>